<keyword evidence="1" id="KW-0472">Membrane</keyword>
<evidence type="ECO:0000256" key="1">
    <source>
        <dbReference type="SAM" id="Phobius"/>
    </source>
</evidence>
<sequence length="114" mass="12357">MDSRRIKRWVGTRKARVLLVVTIPAVLFLVGRCGDARNPDVTIITATGFAASAEYVLLGLAMTAVLLACLLLVSVGLWTGIGLAWTLLTWVRTGGSSGYFDHDPLHGFRKRDDG</sequence>
<name>A0A0F9NUF8_9ZZZZ</name>
<proteinExistence type="predicted"/>
<keyword evidence="1" id="KW-1133">Transmembrane helix</keyword>
<feature type="transmembrane region" description="Helical" evidence="1">
    <location>
        <begin position="57"/>
        <end position="88"/>
    </location>
</feature>
<keyword evidence="1" id="KW-0812">Transmembrane</keyword>
<dbReference type="AlphaFoldDB" id="A0A0F9NUF8"/>
<comment type="caution">
    <text evidence="2">The sequence shown here is derived from an EMBL/GenBank/DDBJ whole genome shotgun (WGS) entry which is preliminary data.</text>
</comment>
<reference evidence="2" key="1">
    <citation type="journal article" date="2015" name="Nature">
        <title>Complex archaea that bridge the gap between prokaryotes and eukaryotes.</title>
        <authorList>
            <person name="Spang A."/>
            <person name="Saw J.H."/>
            <person name="Jorgensen S.L."/>
            <person name="Zaremba-Niedzwiedzka K."/>
            <person name="Martijn J."/>
            <person name="Lind A.E."/>
            <person name="van Eijk R."/>
            <person name="Schleper C."/>
            <person name="Guy L."/>
            <person name="Ettema T.J."/>
        </authorList>
    </citation>
    <scope>NUCLEOTIDE SEQUENCE</scope>
</reference>
<protein>
    <submittedName>
        <fullName evidence="2">Uncharacterized protein</fullName>
    </submittedName>
</protein>
<gene>
    <name evidence="2" type="ORF">LCGC14_0925400</name>
</gene>
<dbReference type="EMBL" id="LAZR01003147">
    <property type="protein sequence ID" value="KKN21454.1"/>
    <property type="molecule type" value="Genomic_DNA"/>
</dbReference>
<accession>A0A0F9NUF8</accession>
<organism evidence="2">
    <name type="scientific">marine sediment metagenome</name>
    <dbReference type="NCBI Taxonomy" id="412755"/>
    <lineage>
        <taxon>unclassified sequences</taxon>
        <taxon>metagenomes</taxon>
        <taxon>ecological metagenomes</taxon>
    </lineage>
</organism>
<evidence type="ECO:0000313" key="2">
    <source>
        <dbReference type="EMBL" id="KKN21454.1"/>
    </source>
</evidence>